<dbReference type="SUPFAM" id="SSF53850">
    <property type="entry name" value="Periplasmic binding protein-like II"/>
    <property type="match status" value="1"/>
</dbReference>
<evidence type="ECO:0000313" key="12">
    <source>
        <dbReference type="EMBL" id="MFD2918460.1"/>
    </source>
</evidence>
<evidence type="ECO:0000256" key="2">
    <source>
        <dbReference type="ARBA" id="ARBA00002869"/>
    </source>
</evidence>
<dbReference type="InterPro" id="IPR000860">
    <property type="entry name" value="HemC"/>
</dbReference>
<dbReference type="CDD" id="cd13647">
    <property type="entry name" value="PBP2_PBGD_2"/>
    <property type="match status" value="1"/>
</dbReference>
<name>A0ABW6A1X1_9BACT</name>
<dbReference type="EC" id="2.5.1.61" evidence="9"/>
<dbReference type="RefSeq" id="WP_386094629.1">
    <property type="nucleotide sequence ID" value="NZ_JBHUOZ010000001.1"/>
</dbReference>
<comment type="pathway">
    <text evidence="3">Porphyrin-containing compound metabolism; protoporphyrin-IX biosynthesis; coproporphyrinogen-III from 5-aminolevulinate: step 2/4.</text>
</comment>
<dbReference type="PANTHER" id="PTHR11557:SF0">
    <property type="entry name" value="PORPHOBILINOGEN DEAMINASE"/>
    <property type="match status" value="1"/>
</dbReference>
<keyword evidence="13" id="KW-1185">Reference proteome</keyword>
<dbReference type="EMBL" id="JBHUOZ010000001">
    <property type="protein sequence ID" value="MFD2918460.1"/>
    <property type="molecule type" value="Genomic_DNA"/>
</dbReference>
<organism evidence="12 13">
    <name type="scientific">Terrimonas rubra</name>
    <dbReference type="NCBI Taxonomy" id="1035890"/>
    <lineage>
        <taxon>Bacteria</taxon>
        <taxon>Pseudomonadati</taxon>
        <taxon>Bacteroidota</taxon>
        <taxon>Chitinophagia</taxon>
        <taxon>Chitinophagales</taxon>
        <taxon>Chitinophagaceae</taxon>
        <taxon>Terrimonas</taxon>
    </lineage>
</organism>
<protein>
    <recommendedName>
        <fullName evidence="9">Hydroxymethylbilane synthase</fullName>
        <ecNumber evidence="9">2.5.1.61</ecNumber>
    </recommendedName>
</protein>
<evidence type="ECO:0000256" key="9">
    <source>
        <dbReference type="NCBIfam" id="TIGR00212"/>
    </source>
</evidence>
<evidence type="ECO:0000259" key="11">
    <source>
        <dbReference type="Pfam" id="PF03900"/>
    </source>
</evidence>
<dbReference type="PRINTS" id="PR00151">
    <property type="entry name" value="PORPHBDMNASE"/>
</dbReference>
<dbReference type="Pfam" id="PF03900">
    <property type="entry name" value="Porphobil_deamC"/>
    <property type="match status" value="1"/>
</dbReference>
<comment type="catalytic activity">
    <reaction evidence="8">
        <text>4 porphobilinogen + H2O = hydroxymethylbilane + 4 NH4(+)</text>
        <dbReference type="Rhea" id="RHEA:13185"/>
        <dbReference type="ChEBI" id="CHEBI:15377"/>
        <dbReference type="ChEBI" id="CHEBI:28938"/>
        <dbReference type="ChEBI" id="CHEBI:57845"/>
        <dbReference type="ChEBI" id="CHEBI:58126"/>
        <dbReference type="EC" id="2.5.1.61"/>
    </reaction>
</comment>
<evidence type="ECO:0000259" key="10">
    <source>
        <dbReference type="Pfam" id="PF01379"/>
    </source>
</evidence>
<dbReference type="InterPro" id="IPR022419">
    <property type="entry name" value="Porphobilin_deaminase_cofac_BS"/>
</dbReference>
<keyword evidence="7" id="KW-0627">Porphyrin biosynthesis</keyword>
<dbReference type="InterPro" id="IPR036803">
    <property type="entry name" value="Porphobilinogen_deaminase_C_sf"/>
</dbReference>
<feature type="domain" description="Porphobilinogen deaminase N-terminal" evidence="10">
    <location>
        <begin position="6"/>
        <end position="217"/>
    </location>
</feature>
<dbReference type="PANTHER" id="PTHR11557">
    <property type="entry name" value="PORPHOBILINOGEN DEAMINASE"/>
    <property type="match status" value="1"/>
</dbReference>
<dbReference type="InterPro" id="IPR022418">
    <property type="entry name" value="Porphobilinogen_deaminase_C"/>
</dbReference>
<dbReference type="Pfam" id="PF01379">
    <property type="entry name" value="Porphobil_deam"/>
    <property type="match status" value="1"/>
</dbReference>
<dbReference type="NCBIfam" id="TIGR00212">
    <property type="entry name" value="hemC"/>
    <property type="match status" value="1"/>
</dbReference>
<dbReference type="PIRSF" id="PIRSF001438">
    <property type="entry name" value="4pyrrol_synth_OHMeBilane_synth"/>
    <property type="match status" value="1"/>
</dbReference>
<comment type="subunit">
    <text evidence="5">Monomer.</text>
</comment>
<dbReference type="Proteomes" id="UP001597511">
    <property type="component" value="Unassembled WGS sequence"/>
</dbReference>
<dbReference type="InterPro" id="IPR022417">
    <property type="entry name" value="Porphobilin_deaminase_N"/>
</dbReference>
<evidence type="ECO:0000256" key="4">
    <source>
        <dbReference type="ARBA" id="ARBA00005638"/>
    </source>
</evidence>
<keyword evidence="6 12" id="KW-0808">Transferase</keyword>
<feature type="domain" description="Porphobilinogen deaminase C-terminal" evidence="11">
    <location>
        <begin position="230"/>
        <end position="299"/>
    </location>
</feature>
<comment type="caution">
    <text evidence="12">The sequence shown here is derived from an EMBL/GenBank/DDBJ whole genome shotgun (WGS) entry which is preliminary data.</text>
</comment>
<reference evidence="13" key="1">
    <citation type="journal article" date="2019" name="Int. J. Syst. Evol. Microbiol.">
        <title>The Global Catalogue of Microorganisms (GCM) 10K type strain sequencing project: providing services to taxonomists for standard genome sequencing and annotation.</title>
        <authorList>
            <consortium name="The Broad Institute Genomics Platform"/>
            <consortium name="The Broad Institute Genome Sequencing Center for Infectious Disease"/>
            <person name="Wu L."/>
            <person name="Ma J."/>
        </authorList>
    </citation>
    <scope>NUCLEOTIDE SEQUENCE [LARGE SCALE GENOMIC DNA]</scope>
    <source>
        <strain evidence="13">KCTC 23299</strain>
    </source>
</reference>
<accession>A0ABW6A1X1</accession>
<comment type="similarity">
    <text evidence="4">Belongs to the HMBS family.</text>
</comment>
<evidence type="ECO:0000256" key="5">
    <source>
        <dbReference type="ARBA" id="ARBA00011245"/>
    </source>
</evidence>
<gene>
    <name evidence="12" type="primary">hemC</name>
    <name evidence="12" type="ORF">ACFS6H_01990</name>
</gene>
<evidence type="ECO:0000256" key="1">
    <source>
        <dbReference type="ARBA" id="ARBA00001916"/>
    </source>
</evidence>
<proteinExistence type="inferred from homology"/>
<comment type="function">
    <text evidence="2">Tetrapolymerization of the monopyrrole PBG into the hydroxymethylbilane pre-uroporphyrinogen in several discrete steps.</text>
</comment>
<evidence type="ECO:0000256" key="6">
    <source>
        <dbReference type="ARBA" id="ARBA00022679"/>
    </source>
</evidence>
<dbReference type="GO" id="GO:0004418">
    <property type="term" value="F:hydroxymethylbilane synthase activity"/>
    <property type="evidence" value="ECO:0007669"/>
    <property type="project" value="UniProtKB-EC"/>
</dbReference>
<evidence type="ECO:0000313" key="13">
    <source>
        <dbReference type="Proteomes" id="UP001597511"/>
    </source>
</evidence>
<dbReference type="Gene3D" id="3.40.190.10">
    <property type="entry name" value="Periplasmic binding protein-like II"/>
    <property type="match status" value="2"/>
</dbReference>
<evidence type="ECO:0000256" key="8">
    <source>
        <dbReference type="ARBA" id="ARBA00048169"/>
    </source>
</evidence>
<evidence type="ECO:0000256" key="3">
    <source>
        <dbReference type="ARBA" id="ARBA00004735"/>
    </source>
</evidence>
<sequence>MTQTAIRIGTRDSKLALWQAETVSNLLQQAGYTTQLVPVKSEGDINLTTPLYEMGVQGIFTRSLDIALLNNQIDIAVHSMKDVPTQLPGGIVQAAVLSRGNEKDLLVLHPGKTSITPALLAEPNTALTITIATSSIRRKAQWQHRYPQTTFENLRGNVHTRMEKLKNSNWDAAIFAAAGLERVGLRPASAIEIDWMLPAPAQGAIMIVGRENDSRVLEACAPLNDTVTALCTQLEKDFLRTLMGGCTTPISALAQIQNGQLHFTGSLLSVDGSQKIQVEKQLPVEQAMQLGVIAANEILQNGGEAIVASMK</sequence>
<dbReference type="Gene3D" id="3.30.160.40">
    <property type="entry name" value="Porphobilinogen deaminase, C-terminal domain"/>
    <property type="match status" value="1"/>
</dbReference>
<dbReference type="PROSITE" id="PS00533">
    <property type="entry name" value="PORPHOBILINOGEN_DEAM"/>
    <property type="match status" value="1"/>
</dbReference>
<dbReference type="SUPFAM" id="SSF54782">
    <property type="entry name" value="Porphobilinogen deaminase (hydroxymethylbilane synthase), C-terminal domain"/>
    <property type="match status" value="1"/>
</dbReference>
<evidence type="ECO:0000256" key="7">
    <source>
        <dbReference type="ARBA" id="ARBA00023244"/>
    </source>
</evidence>
<comment type="cofactor">
    <cofactor evidence="1">
        <name>dipyrromethane</name>
        <dbReference type="ChEBI" id="CHEBI:60342"/>
    </cofactor>
</comment>